<dbReference type="AlphaFoldDB" id="A0A1T4X0I0"/>
<dbReference type="NCBIfam" id="TIGR04282">
    <property type="entry name" value="glyco_like_cofC"/>
    <property type="match status" value="1"/>
</dbReference>
<dbReference type="PANTHER" id="PTHR36529">
    <property type="entry name" value="SLL1095 PROTEIN"/>
    <property type="match status" value="1"/>
</dbReference>
<dbReference type="RefSeq" id="WP_179122187.1">
    <property type="nucleotide sequence ID" value="NZ_FUYH01000005.1"/>
</dbReference>
<evidence type="ECO:0008006" key="3">
    <source>
        <dbReference type="Google" id="ProtNLM"/>
    </source>
</evidence>
<protein>
    <recommendedName>
        <fullName evidence="3">Glycosyltransferase</fullName>
    </recommendedName>
</protein>
<evidence type="ECO:0000313" key="1">
    <source>
        <dbReference type="EMBL" id="SKA82999.1"/>
    </source>
</evidence>
<dbReference type="InterPro" id="IPR029044">
    <property type="entry name" value="Nucleotide-diphossugar_trans"/>
</dbReference>
<dbReference type="InterPro" id="IPR018641">
    <property type="entry name" value="Trfase_1_rSAM/seldom-assoc"/>
</dbReference>
<dbReference type="Pfam" id="PF09837">
    <property type="entry name" value="DUF2064"/>
    <property type="match status" value="1"/>
</dbReference>
<proteinExistence type="predicted"/>
<organism evidence="1 2">
    <name type="scientific">Caloramator quimbayensis</name>
    <dbReference type="NCBI Taxonomy" id="1147123"/>
    <lineage>
        <taxon>Bacteria</taxon>
        <taxon>Bacillati</taxon>
        <taxon>Bacillota</taxon>
        <taxon>Clostridia</taxon>
        <taxon>Eubacteriales</taxon>
        <taxon>Clostridiaceae</taxon>
        <taxon>Caloramator</taxon>
    </lineage>
</organism>
<dbReference type="Proteomes" id="UP000190105">
    <property type="component" value="Unassembled WGS sequence"/>
</dbReference>
<dbReference type="Gene3D" id="3.90.550.10">
    <property type="entry name" value="Spore Coat Polysaccharide Biosynthesis Protein SpsA, Chain A"/>
    <property type="match status" value="1"/>
</dbReference>
<keyword evidence="2" id="KW-1185">Reference proteome</keyword>
<name>A0A1T4X0I0_9CLOT</name>
<dbReference type="STRING" id="1147123.SAMN05443428_10520"/>
<dbReference type="SUPFAM" id="SSF53448">
    <property type="entry name" value="Nucleotide-diphospho-sugar transferases"/>
    <property type="match status" value="1"/>
</dbReference>
<gene>
    <name evidence="1" type="ORF">SAMN05443428_10520</name>
</gene>
<dbReference type="PANTHER" id="PTHR36529:SF1">
    <property type="entry name" value="GLYCOSYLTRANSFERASE"/>
    <property type="match status" value="1"/>
</dbReference>
<dbReference type="EMBL" id="FUYH01000005">
    <property type="protein sequence ID" value="SKA82999.1"/>
    <property type="molecule type" value="Genomic_DNA"/>
</dbReference>
<reference evidence="2" key="1">
    <citation type="submission" date="2017-02" db="EMBL/GenBank/DDBJ databases">
        <authorList>
            <person name="Varghese N."/>
            <person name="Submissions S."/>
        </authorList>
    </citation>
    <scope>NUCLEOTIDE SEQUENCE [LARGE SCALE GENOMIC DNA]</scope>
    <source>
        <strain evidence="2">USBA 833</strain>
    </source>
</reference>
<sequence length="225" mass="25969">MDAFILMTRVPIEGETKTRLIGKLSEKECANLQFNFLKDIISLFDYIKNYADIFITYTPEEKFKIIEDIIPSYVVSFPQKGIGLGERMKYAFEYVLSKNYDRVILMGSDIPMVKYNHIIDAFKALYNNDVVIGPTFDGGYYLLGMKRVYRNLFDDVIKWGGESVFERTISIAKNNNLSVKVAEKNRDIDTYEDLSYLAENISNCKKEGQPYPYNTGKFLEKIGVI</sequence>
<accession>A0A1T4X0I0</accession>
<evidence type="ECO:0000313" key="2">
    <source>
        <dbReference type="Proteomes" id="UP000190105"/>
    </source>
</evidence>